<dbReference type="AlphaFoldDB" id="A0AAV7GC82"/>
<accession>A0AAV7GC82</accession>
<protein>
    <submittedName>
        <fullName evidence="3">Uncharacterized protein</fullName>
    </submittedName>
</protein>
<sequence length="101" mass="10966">MSLQNHPWDDTVAGPRPDSGTLRRFSSSSSTADPVGIPFTRSITILRPTAGCEPPFPASGPDSPLTPRTPEGDSRKPLRRTVAEPRNPTVFDWVVISALDR</sequence>
<evidence type="ECO:0000256" key="2">
    <source>
        <dbReference type="SAM" id="MobiDB-lite"/>
    </source>
</evidence>
<dbReference type="Pfam" id="PF05564">
    <property type="entry name" value="Auxin_repressed"/>
    <property type="match status" value="1"/>
</dbReference>
<comment type="similarity">
    <text evidence="1">Belongs to the DRM1/ARP family.</text>
</comment>
<evidence type="ECO:0000256" key="1">
    <source>
        <dbReference type="ARBA" id="ARBA00010502"/>
    </source>
</evidence>
<dbReference type="EMBL" id="JAGFBR010000016">
    <property type="protein sequence ID" value="KAH0453831.1"/>
    <property type="molecule type" value="Genomic_DNA"/>
</dbReference>
<gene>
    <name evidence="3" type="ORF">IEQ34_018155</name>
</gene>
<dbReference type="Proteomes" id="UP000775213">
    <property type="component" value="Unassembled WGS sequence"/>
</dbReference>
<evidence type="ECO:0000313" key="3">
    <source>
        <dbReference type="EMBL" id="KAH0453831.1"/>
    </source>
</evidence>
<evidence type="ECO:0000313" key="4">
    <source>
        <dbReference type="Proteomes" id="UP000775213"/>
    </source>
</evidence>
<feature type="region of interest" description="Disordered" evidence="2">
    <location>
        <begin position="1"/>
        <end position="36"/>
    </location>
</feature>
<dbReference type="InterPro" id="IPR008406">
    <property type="entry name" value="DRM/ARP"/>
</dbReference>
<feature type="region of interest" description="Disordered" evidence="2">
    <location>
        <begin position="48"/>
        <end position="83"/>
    </location>
</feature>
<reference evidence="3 4" key="1">
    <citation type="journal article" date="2021" name="Hortic Res">
        <title>Chromosome-scale assembly of the Dendrobium chrysotoxum genome enhances the understanding of orchid evolution.</title>
        <authorList>
            <person name="Zhang Y."/>
            <person name="Zhang G.Q."/>
            <person name="Zhang D."/>
            <person name="Liu X.D."/>
            <person name="Xu X.Y."/>
            <person name="Sun W.H."/>
            <person name="Yu X."/>
            <person name="Zhu X."/>
            <person name="Wang Z.W."/>
            <person name="Zhao X."/>
            <person name="Zhong W.Y."/>
            <person name="Chen H."/>
            <person name="Yin W.L."/>
            <person name="Huang T."/>
            <person name="Niu S.C."/>
            <person name="Liu Z.J."/>
        </authorList>
    </citation>
    <scope>NUCLEOTIDE SEQUENCE [LARGE SCALE GENOMIC DNA]</scope>
    <source>
        <strain evidence="3">Lindl</strain>
    </source>
</reference>
<organism evidence="3 4">
    <name type="scientific">Dendrobium chrysotoxum</name>
    <name type="common">Orchid</name>
    <dbReference type="NCBI Taxonomy" id="161865"/>
    <lineage>
        <taxon>Eukaryota</taxon>
        <taxon>Viridiplantae</taxon>
        <taxon>Streptophyta</taxon>
        <taxon>Embryophyta</taxon>
        <taxon>Tracheophyta</taxon>
        <taxon>Spermatophyta</taxon>
        <taxon>Magnoliopsida</taxon>
        <taxon>Liliopsida</taxon>
        <taxon>Asparagales</taxon>
        <taxon>Orchidaceae</taxon>
        <taxon>Epidendroideae</taxon>
        <taxon>Malaxideae</taxon>
        <taxon>Dendrobiinae</taxon>
        <taxon>Dendrobium</taxon>
    </lineage>
</organism>
<proteinExistence type="inferred from homology"/>
<keyword evidence="4" id="KW-1185">Reference proteome</keyword>
<comment type="caution">
    <text evidence="3">The sequence shown here is derived from an EMBL/GenBank/DDBJ whole genome shotgun (WGS) entry which is preliminary data.</text>
</comment>
<name>A0AAV7GC82_DENCH</name>